<dbReference type="SMART" id="SM00112">
    <property type="entry name" value="CA"/>
    <property type="match status" value="4"/>
</dbReference>
<keyword evidence="23" id="KW-1185">Reference proteome</keyword>
<name>A0A6G0HKT4_LARCR</name>
<dbReference type="FunFam" id="4.10.900.10:FF:000001">
    <property type="entry name" value="Cadherin 2"/>
    <property type="match status" value="1"/>
</dbReference>
<evidence type="ECO:0000256" key="18">
    <source>
        <dbReference type="SAM" id="MobiDB-lite"/>
    </source>
</evidence>
<feature type="chain" id="PRO_5026017937" description="Cadherin-12" evidence="20">
    <location>
        <begin position="18"/>
        <end position="841"/>
    </location>
</feature>
<evidence type="ECO:0000256" key="20">
    <source>
        <dbReference type="SAM" id="SignalP"/>
    </source>
</evidence>
<evidence type="ECO:0000256" key="3">
    <source>
        <dbReference type="ARBA" id="ARBA00022475"/>
    </source>
</evidence>
<dbReference type="GO" id="GO:0005509">
    <property type="term" value="F:calcium ion binding"/>
    <property type="evidence" value="ECO:0007669"/>
    <property type="project" value="UniProtKB-UniRule"/>
</dbReference>
<feature type="domain" description="Cadherin" evidence="21">
    <location>
        <begin position="494"/>
        <end position="650"/>
    </location>
</feature>
<evidence type="ECO:0000256" key="12">
    <source>
        <dbReference type="ARBA" id="ARBA00023136"/>
    </source>
</evidence>
<dbReference type="GO" id="GO:0016339">
    <property type="term" value="P:calcium-dependent cell-cell adhesion via plasma membrane cell adhesion molecules"/>
    <property type="evidence" value="ECO:0007669"/>
    <property type="project" value="TreeGrafter"/>
</dbReference>
<dbReference type="EMBL" id="REGW02000022">
    <property type="protein sequence ID" value="KAE8279642.1"/>
    <property type="molecule type" value="Genomic_DNA"/>
</dbReference>
<keyword evidence="8 15" id="KW-0106">Calcium</keyword>
<dbReference type="PANTHER" id="PTHR24027:SF96">
    <property type="entry name" value="CADHERIN-12"/>
    <property type="match status" value="1"/>
</dbReference>
<feature type="domain" description="Cadherin" evidence="21">
    <location>
        <begin position="275"/>
        <end position="389"/>
    </location>
</feature>
<dbReference type="FunFam" id="2.60.40.60:FF:000009">
    <property type="entry name" value="Cadherin 24"/>
    <property type="match status" value="1"/>
</dbReference>
<feature type="domain" description="Cadherin" evidence="21">
    <location>
        <begin position="166"/>
        <end position="274"/>
    </location>
</feature>
<dbReference type="GO" id="GO:0002009">
    <property type="term" value="P:morphogenesis of an epithelium"/>
    <property type="evidence" value="ECO:0007669"/>
    <property type="project" value="UniProtKB-ARBA"/>
</dbReference>
<evidence type="ECO:0000256" key="6">
    <source>
        <dbReference type="ARBA" id="ARBA00022729"/>
    </source>
</evidence>
<dbReference type="GO" id="GO:0007043">
    <property type="term" value="P:cell-cell junction assembly"/>
    <property type="evidence" value="ECO:0007669"/>
    <property type="project" value="TreeGrafter"/>
</dbReference>
<feature type="region of interest" description="Disordered" evidence="18">
    <location>
        <begin position="25"/>
        <end position="45"/>
    </location>
</feature>
<dbReference type="GO" id="GO:0005912">
    <property type="term" value="C:adherens junction"/>
    <property type="evidence" value="ECO:0007669"/>
    <property type="project" value="UniProtKB-SubCell"/>
</dbReference>
<evidence type="ECO:0000313" key="22">
    <source>
        <dbReference type="EMBL" id="KAE8279642.1"/>
    </source>
</evidence>
<dbReference type="GO" id="GO:0044331">
    <property type="term" value="P:cell-cell adhesion mediated by cadherin"/>
    <property type="evidence" value="ECO:0007669"/>
    <property type="project" value="TreeGrafter"/>
</dbReference>
<feature type="signal peptide" evidence="20">
    <location>
        <begin position="1"/>
        <end position="17"/>
    </location>
</feature>
<dbReference type="FunFam" id="2.60.40.60:FF:000012">
    <property type="entry name" value="Cadherin 24"/>
    <property type="match status" value="1"/>
</dbReference>
<dbReference type="GO" id="GO:0007156">
    <property type="term" value="P:homophilic cell adhesion via plasma membrane adhesion molecules"/>
    <property type="evidence" value="ECO:0007669"/>
    <property type="project" value="InterPro"/>
</dbReference>
<sequence length="841" mass="92726">MLTRNCLLLFLWILVDGGSVSCLRPPSPPLGRSRTGRERGRSLVGPMRNGAAGFQRVKRGWVWNQFFVLEEYMGSDPQYVGKLHTDLDKGDSAVKYTLSGDGAGSIFTIDQTTGDIHALRSLDREEKPYYTLRAQAVDINTNRPLEPESEFVIKVQDINDNEPKFLEGPYRASVPEMSPVGTYVTQVTATDADDPTYGNSARVVYSILHGQPYFSVDPKTGVIKTALPNMDREVKEQYQVLIQAKDMGGQLGGLAGTTTVNITLSDVNDNPPRFSKSFFHLRVPESSAVGSAVGRIKAHDLDIGKNAEVEYTIVPGDGGAMFDIATNEHNQEGIIILKKPLDFESKKAYTFKVDASNAHLDPRFQSFGAFKDTATVKINVLDVDEPPVFNKPSYVMDVYEDTPAGTIIGAVTAQDLDASSSPVRYSIDWKSDMDSYFDIDPVEGTISTNELLDRETIAQHNISIVATKLNSPVLTSRVAVTVHVLDINEFPPELASPYETFVCENAKVGQVIQTFTAKDQDLPSAGQQFSFKLPKDDIRTRISPSATLERALAEPFEVYPERRVMKSGTWQDEAGETNAFTIPDKPRQHSWNCDRSGAASGGVCRRSTSFPWSIEDNGYPPKSSTGTLTIRVCGCESDGSLLTCSAEAIFLPVGLSTGALIAILLCIVILLVIVVLYVGLRRQKKKETLMSSKEDIRDNVIHYDDEGGGEEDTHAFDMGTLRNPKVVKENLYRRDVKPEMKKGPRAPVSQDSADIRDFINQRLKEHDMDNSAPPYDSLATYAYEGNGSVAESLSSIDSLAIDLEEDYDYLNDWGPRFKTLAGIFGEQSDTQSNSTTTENTH</sequence>
<evidence type="ECO:0000256" key="1">
    <source>
        <dbReference type="ARBA" id="ARBA00004251"/>
    </source>
</evidence>
<feature type="domain" description="Cadherin" evidence="21">
    <location>
        <begin position="390"/>
        <end position="494"/>
    </location>
</feature>
<dbReference type="Gene3D" id="4.10.900.10">
    <property type="entry name" value="TCF3-CBD (Catenin binding domain)"/>
    <property type="match status" value="1"/>
</dbReference>
<dbReference type="Pfam" id="PF01049">
    <property type="entry name" value="CADH_Y-type_LIR"/>
    <property type="match status" value="1"/>
</dbReference>
<accession>A0A6G0HKT4</accession>
<keyword evidence="4 16" id="KW-0812">Transmembrane</keyword>
<dbReference type="InterPro" id="IPR027397">
    <property type="entry name" value="Catenin-bd_sf"/>
</dbReference>
<dbReference type="GO" id="GO:0000902">
    <property type="term" value="P:cell morphogenesis"/>
    <property type="evidence" value="ECO:0007669"/>
    <property type="project" value="TreeGrafter"/>
</dbReference>
<feature type="domain" description="Cadherin" evidence="21">
    <location>
        <begin position="85"/>
        <end position="165"/>
    </location>
</feature>
<evidence type="ECO:0000256" key="10">
    <source>
        <dbReference type="ARBA" id="ARBA00022949"/>
    </source>
</evidence>
<keyword evidence="12 19" id="KW-0472">Membrane</keyword>
<dbReference type="PROSITE" id="PS00232">
    <property type="entry name" value="CADHERIN_1"/>
    <property type="match status" value="1"/>
</dbReference>
<protein>
    <recommendedName>
        <fullName evidence="14">Cadherin-12</fullName>
    </recommendedName>
</protein>
<evidence type="ECO:0000259" key="21">
    <source>
        <dbReference type="PROSITE" id="PS50268"/>
    </source>
</evidence>
<organism evidence="22 23">
    <name type="scientific">Larimichthys crocea</name>
    <name type="common">Large yellow croaker</name>
    <name type="synonym">Pseudosciaena crocea</name>
    <dbReference type="NCBI Taxonomy" id="215358"/>
    <lineage>
        <taxon>Eukaryota</taxon>
        <taxon>Metazoa</taxon>
        <taxon>Chordata</taxon>
        <taxon>Craniata</taxon>
        <taxon>Vertebrata</taxon>
        <taxon>Euteleostomi</taxon>
        <taxon>Actinopterygii</taxon>
        <taxon>Neopterygii</taxon>
        <taxon>Teleostei</taxon>
        <taxon>Neoteleostei</taxon>
        <taxon>Acanthomorphata</taxon>
        <taxon>Eupercaria</taxon>
        <taxon>Sciaenidae</taxon>
        <taxon>Larimichthys</taxon>
    </lineage>
</organism>
<evidence type="ECO:0000256" key="17">
    <source>
        <dbReference type="RuleBase" id="RU004357"/>
    </source>
</evidence>
<keyword evidence="9 16" id="KW-0130">Cell adhesion</keyword>
<keyword evidence="6 20" id="KW-0732">Signal</keyword>
<keyword evidence="13" id="KW-0325">Glycoprotein</keyword>
<evidence type="ECO:0000256" key="19">
    <source>
        <dbReference type="SAM" id="Phobius"/>
    </source>
</evidence>
<keyword evidence="11 19" id="KW-1133">Transmembrane helix</keyword>
<keyword evidence="3" id="KW-1003">Cell membrane</keyword>
<evidence type="ECO:0000256" key="2">
    <source>
        <dbReference type="ARBA" id="ARBA00004536"/>
    </source>
</evidence>
<dbReference type="SUPFAM" id="SSF49313">
    <property type="entry name" value="Cadherin-like"/>
    <property type="match status" value="5"/>
</dbReference>
<evidence type="ECO:0000256" key="7">
    <source>
        <dbReference type="ARBA" id="ARBA00022737"/>
    </source>
</evidence>
<dbReference type="InterPro" id="IPR039808">
    <property type="entry name" value="Cadherin"/>
</dbReference>
<dbReference type="GO" id="GO:0016477">
    <property type="term" value="P:cell migration"/>
    <property type="evidence" value="ECO:0007669"/>
    <property type="project" value="TreeGrafter"/>
</dbReference>
<evidence type="ECO:0000256" key="8">
    <source>
        <dbReference type="ARBA" id="ARBA00022837"/>
    </source>
</evidence>
<dbReference type="CDD" id="cd11304">
    <property type="entry name" value="Cadherin_repeat"/>
    <property type="match status" value="5"/>
</dbReference>
<comment type="function">
    <text evidence="17">Cadherins are calcium-dependent cell adhesion proteins.</text>
</comment>
<dbReference type="GO" id="GO:0016342">
    <property type="term" value="C:catenin complex"/>
    <property type="evidence" value="ECO:0007669"/>
    <property type="project" value="TreeGrafter"/>
</dbReference>
<dbReference type="GO" id="GO:0034332">
    <property type="term" value="P:adherens junction organization"/>
    <property type="evidence" value="ECO:0007669"/>
    <property type="project" value="TreeGrafter"/>
</dbReference>
<dbReference type="Proteomes" id="UP000424527">
    <property type="component" value="Unassembled WGS sequence"/>
</dbReference>
<dbReference type="AlphaFoldDB" id="A0A6G0HKT4"/>
<comment type="caution">
    <text evidence="22">The sequence shown here is derived from an EMBL/GenBank/DDBJ whole genome shotgun (WGS) entry which is preliminary data.</text>
</comment>
<dbReference type="Gene3D" id="2.60.40.60">
    <property type="entry name" value="Cadherins"/>
    <property type="match status" value="5"/>
</dbReference>
<dbReference type="GO" id="GO:0008013">
    <property type="term" value="F:beta-catenin binding"/>
    <property type="evidence" value="ECO:0007669"/>
    <property type="project" value="TreeGrafter"/>
</dbReference>
<dbReference type="PROSITE" id="PS50268">
    <property type="entry name" value="CADHERIN_2"/>
    <property type="match status" value="5"/>
</dbReference>
<keyword evidence="5" id="KW-0479">Metal-binding</keyword>
<proteinExistence type="predicted"/>
<evidence type="ECO:0000256" key="13">
    <source>
        <dbReference type="ARBA" id="ARBA00023180"/>
    </source>
</evidence>
<dbReference type="InterPro" id="IPR020894">
    <property type="entry name" value="Cadherin_CS"/>
</dbReference>
<dbReference type="PANTHER" id="PTHR24027">
    <property type="entry name" value="CADHERIN-23"/>
    <property type="match status" value="1"/>
</dbReference>
<feature type="transmembrane region" description="Helical" evidence="19">
    <location>
        <begin position="649"/>
        <end position="680"/>
    </location>
</feature>
<dbReference type="GO" id="GO:0045296">
    <property type="term" value="F:cadherin binding"/>
    <property type="evidence" value="ECO:0007669"/>
    <property type="project" value="TreeGrafter"/>
</dbReference>
<dbReference type="FunFam" id="2.60.40.60:FF:000097">
    <property type="entry name" value="cadherin-12 isoform X1"/>
    <property type="match status" value="1"/>
</dbReference>
<dbReference type="InterPro" id="IPR000233">
    <property type="entry name" value="Cadherin_Y-type_LIR"/>
</dbReference>
<comment type="subcellular location">
    <subcellularLocation>
        <location evidence="2">Cell junction</location>
        <location evidence="2">Adherens junction</location>
    </subcellularLocation>
    <subcellularLocation>
        <location evidence="1 16">Cell membrane</location>
        <topology evidence="1 16">Single-pass type I membrane protein</topology>
    </subcellularLocation>
</comment>
<dbReference type="InterPro" id="IPR002126">
    <property type="entry name" value="Cadherin-like_dom"/>
</dbReference>
<evidence type="ECO:0000256" key="15">
    <source>
        <dbReference type="PROSITE-ProRule" id="PRU00043"/>
    </source>
</evidence>
<keyword evidence="7" id="KW-0677">Repeat</keyword>
<dbReference type="FunFam" id="2.60.40.60:FF:000008">
    <property type="entry name" value="Cadherin 24"/>
    <property type="match status" value="1"/>
</dbReference>
<evidence type="ECO:0000256" key="4">
    <source>
        <dbReference type="ARBA" id="ARBA00022692"/>
    </source>
</evidence>
<evidence type="ECO:0000313" key="23">
    <source>
        <dbReference type="Proteomes" id="UP000424527"/>
    </source>
</evidence>
<evidence type="ECO:0000256" key="16">
    <source>
        <dbReference type="RuleBase" id="RU003318"/>
    </source>
</evidence>
<evidence type="ECO:0000256" key="14">
    <source>
        <dbReference type="ARBA" id="ARBA00069585"/>
    </source>
</evidence>
<evidence type="ECO:0000256" key="9">
    <source>
        <dbReference type="ARBA" id="ARBA00022889"/>
    </source>
</evidence>
<evidence type="ECO:0000256" key="11">
    <source>
        <dbReference type="ARBA" id="ARBA00022989"/>
    </source>
</evidence>
<gene>
    <name evidence="22" type="ORF">D5F01_LYC21770</name>
</gene>
<evidence type="ECO:0000256" key="5">
    <source>
        <dbReference type="ARBA" id="ARBA00022723"/>
    </source>
</evidence>
<keyword evidence="10" id="KW-0965">Cell junction</keyword>
<reference evidence="22 23" key="1">
    <citation type="submission" date="2019-07" db="EMBL/GenBank/DDBJ databases">
        <title>Chromosome genome assembly for large yellow croaker.</title>
        <authorList>
            <person name="Xiao S."/>
        </authorList>
    </citation>
    <scope>NUCLEOTIDE SEQUENCE [LARGE SCALE GENOMIC DNA]</scope>
    <source>
        <strain evidence="22">JMULYC20181020</strain>
        <tissue evidence="22">Muscle</tissue>
    </source>
</reference>
<dbReference type="InterPro" id="IPR015919">
    <property type="entry name" value="Cadherin-like_sf"/>
</dbReference>
<dbReference type="Pfam" id="PF00028">
    <property type="entry name" value="Cadherin"/>
    <property type="match status" value="4"/>
</dbReference>
<dbReference type="PRINTS" id="PR00205">
    <property type="entry name" value="CADHERIN"/>
</dbReference>